<dbReference type="Proteomes" id="UP001597252">
    <property type="component" value="Unassembled WGS sequence"/>
</dbReference>
<evidence type="ECO:0000313" key="1">
    <source>
        <dbReference type="EMBL" id="MFD1484144.1"/>
    </source>
</evidence>
<evidence type="ECO:0000313" key="2">
    <source>
        <dbReference type="Proteomes" id="UP001597252"/>
    </source>
</evidence>
<name>A0ABW4E5T9_9LACO</name>
<dbReference type="EMBL" id="JBHTON010000005">
    <property type="protein sequence ID" value="MFD1484144.1"/>
    <property type="molecule type" value="Genomic_DNA"/>
</dbReference>
<reference evidence="2" key="1">
    <citation type="journal article" date="2019" name="Int. J. Syst. Evol. Microbiol.">
        <title>The Global Catalogue of Microorganisms (GCM) 10K type strain sequencing project: providing services to taxonomists for standard genome sequencing and annotation.</title>
        <authorList>
            <consortium name="The Broad Institute Genomics Platform"/>
            <consortium name="The Broad Institute Genome Sequencing Center for Infectious Disease"/>
            <person name="Wu L."/>
            <person name="Ma J."/>
        </authorList>
    </citation>
    <scope>NUCLEOTIDE SEQUENCE [LARGE SCALE GENOMIC DNA]</scope>
    <source>
        <strain evidence="2">CCM 8903</strain>
    </source>
</reference>
<protein>
    <submittedName>
        <fullName evidence="1">Uncharacterized protein</fullName>
    </submittedName>
</protein>
<sequence length="100" mass="10687">MSKTPFALALASGAATIWLHHHFWHQTLPNRRLTQVQTQAAQLGAVSGGWIAHTPVPMNGGDVLLAGYAGGVIVDGQPQAFVISANGRLLRWGDDVKARH</sequence>
<proteinExistence type="predicted"/>
<dbReference type="RefSeq" id="WP_125748019.1">
    <property type="nucleotide sequence ID" value="NZ_JBHTON010000005.1"/>
</dbReference>
<organism evidence="1 2">
    <name type="scientific">Lacticaseibacillus baoqingensis</name>
    <dbReference type="NCBI Taxonomy" id="2486013"/>
    <lineage>
        <taxon>Bacteria</taxon>
        <taxon>Bacillati</taxon>
        <taxon>Bacillota</taxon>
        <taxon>Bacilli</taxon>
        <taxon>Lactobacillales</taxon>
        <taxon>Lactobacillaceae</taxon>
        <taxon>Lacticaseibacillus</taxon>
    </lineage>
</organism>
<keyword evidence="2" id="KW-1185">Reference proteome</keyword>
<comment type="caution">
    <text evidence="1">The sequence shown here is derived from an EMBL/GenBank/DDBJ whole genome shotgun (WGS) entry which is preliminary data.</text>
</comment>
<gene>
    <name evidence="1" type="ORF">ACFQ5J_02740</name>
</gene>
<accession>A0ABW4E5T9</accession>